<dbReference type="InterPro" id="IPR005123">
    <property type="entry name" value="Oxoglu/Fe-dep_dioxygenase_dom"/>
</dbReference>
<dbReference type="EMBL" id="CAKOAT010115266">
    <property type="protein sequence ID" value="CAH8330612.1"/>
    <property type="molecule type" value="Genomic_DNA"/>
</dbReference>
<dbReference type="Gene3D" id="2.60.120.330">
    <property type="entry name" value="B-lactam Antibiotic, Isopenicillin N Synthase, Chain"/>
    <property type="match status" value="1"/>
</dbReference>
<organism evidence="5 6">
    <name type="scientific">Eruca vesicaria subsp. sativa</name>
    <name type="common">Garden rocket</name>
    <name type="synonym">Eruca sativa</name>
    <dbReference type="NCBI Taxonomy" id="29727"/>
    <lineage>
        <taxon>Eukaryota</taxon>
        <taxon>Viridiplantae</taxon>
        <taxon>Streptophyta</taxon>
        <taxon>Embryophyta</taxon>
        <taxon>Tracheophyta</taxon>
        <taxon>Spermatophyta</taxon>
        <taxon>Magnoliopsida</taxon>
        <taxon>eudicotyledons</taxon>
        <taxon>Gunneridae</taxon>
        <taxon>Pentapetalae</taxon>
        <taxon>rosids</taxon>
        <taxon>malvids</taxon>
        <taxon>Brassicales</taxon>
        <taxon>Brassicaceae</taxon>
        <taxon>Brassiceae</taxon>
        <taxon>Eruca</taxon>
    </lineage>
</organism>
<feature type="domain" description="Fe2OG dioxygenase" evidence="4">
    <location>
        <begin position="198"/>
        <end position="298"/>
    </location>
</feature>
<dbReference type="InterPro" id="IPR044861">
    <property type="entry name" value="IPNS-like_FE2OG_OXY"/>
</dbReference>
<accession>A0ABC8JTC3</accession>
<reference evidence="5 6" key="1">
    <citation type="submission" date="2022-03" db="EMBL/GenBank/DDBJ databases">
        <authorList>
            <person name="Macdonald S."/>
            <person name="Ahmed S."/>
            <person name="Newling K."/>
        </authorList>
    </citation>
    <scope>NUCLEOTIDE SEQUENCE [LARGE SCALE GENOMIC DNA]</scope>
</reference>
<dbReference type="Pfam" id="PF14226">
    <property type="entry name" value="DIOX_N"/>
    <property type="match status" value="1"/>
</dbReference>
<dbReference type="InterPro" id="IPR027443">
    <property type="entry name" value="IPNS-like_sf"/>
</dbReference>
<comment type="similarity">
    <text evidence="3">Belongs to the iron/ascorbate-dependent oxidoreductase family.</text>
</comment>
<keyword evidence="1 3" id="KW-0479">Metal-binding</keyword>
<dbReference type="GO" id="GO:0046872">
    <property type="term" value="F:metal ion binding"/>
    <property type="evidence" value="ECO:0007669"/>
    <property type="project" value="UniProtKB-KW"/>
</dbReference>
<evidence type="ECO:0000259" key="4">
    <source>
        <dbReference type="PROSITE" id="PS51471"/>
    </source>
</evidence>
<proteinExistence type="inferred from homology"/>
<comment type="caution">
    <text evidence="5">The sequence shown here is derived from an EMBL/GenBank/DDBJ whole genome shotgun (WGS) entry which is preliminary data.</text>
</comment>
<evidence type="ECO:0000256" key="2">
    <source>
        <dbReference type="ARBA" id="ARBA00023004"/>
    </source>
</evidence>
<evidence type="ECO:0000256" key="1">
    <source>
        <dbReference type="ARBA" id="ARBA00022723"/>
    </source>
</evidence>
<protein>
    <recommendedName>
        <fullName evidence="4">Fe2OG dioxygenase domain-containing protein</fullName>
    </recommendedName>
</protein>
<name>A0ABC8JTC3_ERUVS</name>
<evidence type="ECO:0000256" key="3">
    <source>
        <dbReference type="RuleBase" id="RU003682"/>
    </source>
</evidence>
<gene>
    <name evidence="5" type="ORF">ERUC_LOCUS12157</name>
</gene>
<keyword evidence="6" id="KW-1185">Reference proteome</keyword>
<dbReference type="SUPFAM" id="SSF51197">
    <property type="entry name" value="Clavaminate synthase-like"/>
    <property type="match status" value="1"/>
</dbReference>
<dbReference type="InterPro" id="IPR050231">
    <property type="entry name" value="Iron_ascorbate_oxido_reductase"/>
</dbReference>
<dbReference type="PANTHER" id="PTHR47990">
    <property type="entry name" value="2-OXOGLUTARATE (2OG) AND FE(II)-DEPENDENT OXYGENASE SUPERFAMILY PROTEIN-RELATED"/>
    <property type="match status" value="1"/>
</dbReference>
<dbReference type="GO" id="GO:0016491">
    <property type="term" value="F:oxidoreductase activity"/>
    <property type="evidence" value="ECO:0007669"/>
    <property type="project" value="UniProtKB-KW"/>
</dbReference>
<keyword evidence="2 3" id="KW-0408">Iron</keyword>
<dbReference type="AlphaFoldDB" id="A0ABC8JTC3"/>
<dbReference type="PROSITE" id="PS51471">
    <property type="entry name" value="FE2OG_OXY"/>
    <property type="match status" value="1"/>
</dbReference>
<evidence type="ECO:0000313" key="5">
    <source>
        <dbReference type="EMBL" id="CAH8330612.1"/>
    </source>
</evidence>
<dbReference type="InterPro" id="IPR026992">
    <property type="entry name" value="DIOX_N"/>
</dbReference>
<sequence>MHRQEVPFINVISTSLSTPNLFPKRIIMEVEKDQTVSSATIPTIDLSNVDKELVARAVVKASQEWGVFQVVNHEIPKELIQSLQKVGTQFFELSSEAEKEAVAKPENSKDIQGYVTNIQKDVEDKVDRVDSLFHNLSPPSWVDYRYWPKNPPEYRQVNEEYARYVKKLAEKILGWLSEGLGLDHEALINKGFGGGDNVVYTMKIIYYPPCRAQANLVLGLQPHTDIHGLTILVTNEIPGLQVFKDDQWFDVEYIPSAIVFIIGDPLLRMSNGKYKNVLHRTTLNKEKTRMSWVVLLKPTYDMIIGPLMKFTGDGDETPKFKHITYREHVDRKVNNLPLD</sequence>
<keyword evidence="3" id="KW-0560">Oxidoreductase</keyword>
<dbReference type="Pfam" id="PF03171">
    <property type="entry name" value="2OG-FeII_Oxy"/>
    <property type="match status" value="1"/>
</dbReference>
<dbReference type="Proteomes" id="UP001642260">
    <property type="component" value="Unassembled WGS sequence"/>
</dbReference>
<evidence type="ECO:0000313" key="6">
    <source>
        <dbReference type="Proteomes" id="UP001642260"/>
    </source>
</evidence>